<dbReference type="InterPro" id="IPR025324">
    <property type="entry name" value="DUF4230"/>
</dbReference>
<dbReference type="eggNOG" id="ENOG5033Z1Q">
    <property type="taxonomic scope" value="Bacteria"/>
</dbReference>
<organism evidence="2 3">
    <name type="scientific">Zymomonas mobilis subsp. mobilis (strain ATCC 10988 / DSM 424 / LMG 404 / NCIMB 8938 / NRRL B-806 / ZM1)</name>
    <dbReference type="NCBI Taxonomy" id="555217"/>
    <lineage>
        <taxon>Bacteria</taxon>
        <taxon>Pseudomonadati</taxon>
        <taxon>Pseudomonadota</taxon>
        <taxon>Alphaproteobacteria</taxon>
        <taxon>Sphingomonadales</taxon>
        <taxon>Zymomonadaceae</taxon>
        <taxon>Zymomonas</taxon>
    </lineage>
</organism>
<proteinExistence type="predicted"/>
<dbReference type="HOGENOM" id="CLU_1249960_0_0_5"/>
<evidence type="ECO:0000256" key="1">
    <source>
        <dbReference type="SAM" id="Phobius"/>
    </source>
</evidence>
<dbReference type="KEGG" id="zmm:Zmob_1294"/>
<dbReference type="RefSeq" id="WP_011241600.1">
    <property type="nucleotide sequence ID" value="NC_017262.1"/>
</dbReference>
<gene>
    <name evidence="2" type="ordered locus">Zmob_1294</name>
</gene>
<accession>A0A0H3G2V0</accession>
<dbReference type="AlphaFoldDB" id="A0A0H3G2V0"/>
<dbReference type="EMBL" id="CP002850">
    <property type="protein sequence ID" value="AEH63118.1"/>
    <property type="molecule type" value="Genomic_DNA"/>
</dbReference>
<dbReference type="OrthoDB" id="7558887at2"/>
<name>A0A0H3G2V0_ZYMMA</name>
<keyword evidence="1" id="KW-0472">Membrane</keyword>
<dbReference type="GeneID" id="79904820"/>
<dbReference type="Proteomes" id="UP000001494">
    <property type="component" value="Chromosome"/>
</dbReference>
<feature type="transmembrane region" description="Helical" evidence="1">
    <location>
        <begin position="9"/>
        <end position="26"/>
    </location>
</feature>
<evidence type="ECO:0000313" key="2">
    <source>
        <dbReference type="EMBL" id="AEH63118.1"/>
    </source>
</evidence>
<evidence type="ECO:0008006" key="4">
    <source>
        <dbReference type="Google" id="ProtNLM"/>
    </source>
</evidence>
<keyword evidence="1" id="KW-1133">Transmembrane helix</keyword>
<reference evidence="2 3" key="1">
    <citation type="journal article" date="2011" name="J. Bacteriol.">
        <title>Genome sequence of the ethanol-producing Zymomonas mobilis subsp. mobilis lectotype strain ATCC 10988.</title>
        <authorList>
            <person name="Pappas K.M."/>
            <person name="Kouvelis V.N."/>
            <person name="Saunders E."/>
            <person name="Brettin T.S."/>
            <person name="Bruce D."/>
            <person name="Detter C."/>
            <person name="Balakireva M."/>
            <person name="Han C.S."/>
            <person name="Savvakis G."/>
            <person name="Kyrpides N.C."/>
            <person name="Typas M.A."/>
        </authorList>
    </citation>
    <scope>NUCLEOTIDE SEQUENCE [LARGE SCALE GENOMIC DNA]</scope>
    <source>
        <strain evidence="3">ATCC 10988 / DSM 424 / CCUG 17860 / LMG 404 / NCIMB 8938 / NRRL B-806 / ZM1</strain>
    </source>
</reference>
<sequence>MENFPKKRVWFLIAILLFLGMILFTIRTGKSHFWDLYPRPSLESITRSSLQSVREENRLTVFMARYVAVSTASEQHFGLSARKTLIMPGNVRYEVNLAALTPKDLHWDNDRHLLTVDLPPLEISQPEVDMAAVREYDSGGVLMALTDAEQQLDSANRKAAIEDLSRQARNNLSMKLANEAACRAVERAFSMPLKSVGVTANVEVRFRN</sequence>
<protein>
    <recommendedName>
        <fullName evidence="4">DUF4230 domain-containing protein</fullName>
    </recommendedName>
</protein>
<evidence type="ECO:0000313" key="3">
    <source>
        <dbReference type="Proteomes" id="UP000001494"/>
    </source>
</evidence>
<keyword evidence="1" id="KW-0812">Transmembrane</keyword>
<dbReference type="Pfam" id="PF14014">
    <property type="entry name" value="DUF4230"/>
    <property type="match status" value="1"/>
</dbReference>